<evidence type="ECO:0000313" key="3">
    <source>
        <dbReference type="Proteomes" id="UP001596455"/>
    </source>
</evidence>
<proteinExistence type="predicted"/>
<feature type="compositionally biased region" description="Basic and acidic residues" evidence="1">
    <location>
        <begin position="312"/>
        <end position="324"/>
    </location>
</feature>
<evidence type="ECO:0000256" key="1">
    <source>
        <dbReference type="SAM" id="MobiDB-lite"/>
    </source>
</evidence>
<dbReference type="EMBL" id="JBHTCQ010000003">
    <property type="protein sequence ID" value="MFC7406456.1"/>
    <property type="molecule type" value="Genomic_DNA"/>
</dbReference>
<protein>
    <recommendedName>
        <fullName evidence="4">Peptidase C39-like domain-containing protein</fullName>
    </recommendedName>
</protein>
<comment type="caution">
    <text evidence="2">The sequence shown here is derived from an EMBL/GenBank/DDBJ whole genome shotgun (WGS) entry which is preliminary data.</text>
</comment>
<feature type="compositionally biased region" description="Low complexity" evidence="1">
    <location>
        <begin position="298"/>
        <end position="309"/>
    </location>
</feature>
<name>A0ABW2QBG8_9MICO</name>
<gene>
    <name evidence="2" type="ORF">ACFQQL_15160</name>
</gene>
<evidence type="ECO:0000313" key="2">
    <source>
        <dbReference type="EMBL" id="MFC7406456.1"/>
    </source>
</evidence>
<evidence type="ECO:0008006" key="4">
    <source>
        <dbReference type="Google" id="ProtNLM"/>
    </source>
</evidence>
<sequence>MDWRRLSLAALLAPLARPVAGPGPTAEHGSTRPGPATAALGTSGDRAEDPGSGGRRSRPVPPQPVTLGGARVVQVDQTTCGSTVLLMLAATGDPVLARWLETGELPADLPPHRVPPEIPRDGELRPARPHGAAERMAAAQQHIKARTVARALGLLPWPAGLGTPPWTAAREARFPGVRYQHLPLDDAAPGTAPLLAATHAATLAGTPVPLYAGGDLGRGVATAVPRHVVLAVPPPAAAPHRGRDGTGNPVLHLYEPSGGHVHQVPIADLLGRSEPHPALGGWSHVAWVLLPRRRSGGAAVEAVASARGRGQAGEDRRSSEKEEP</sequence>
<keyword evidence="3" id="KW-1185">Reference proteome</keyword>
<dbReference type="RefSeq" id="WP_382395869.1">
    <property type="nucleotide sequence ID" value="NZ_JBHTCQ010000003.1"/>
</dbReference>
<accession>A0ABW2QBG8</accession>
<organism evidence="2 3">
    <name type="scientific">Georgenia alba</name>
    <dbReference type="NCBI Taxonomy" id="2233858"/>
    <lineage>
        <taxon>Bacteria</taxon>
        <taxon>Bacillati</taxon>
        <taxon>Actinomycetota</taxon>
        <taxon>Actinomycetes</taxon>
        <taxon>Micrococcales</taxon>
        <taxon>Bogoriellaceae</taxon>
        <taxon>Georgenia</taxon>
    </lineage>
</organism>
<reference evidence="3" key="1">
    <citation type="journal article" date="2019" name="Int. J. Syst. Evol. Microbiol.">
        <title>The Global Catalogue of Microorganisms (GCM) 10K type strain sequencing project: providing services to taxonomists for standard genome sequencing and annotation.</title>
        <authorList>
            <consortium name="The Broad Institute Genomics Platform"/>
            <consortium name="The Broad Institute Genome Sequencing Center for Infectious Disease"/>
            <person name="Wu L."/>
            <person name="Ma J."/>
        </authorList>
    </citation>
    <scope>NUCLEOTIDE SEQUENCE [LARGE SCALE GENOMIC DNA]</scope>
    <source>
        <strain evidence="3">JCM 1490</strain>
    </source>
</reference>
<dbReference type="Proteomes" id="UP001596455">
    <property type="component" value="Unassembled WGS sequence"/>
</dbReference>
<feature type="compositionally biased region" description="Low complexity" evidence="1">
    <location>
        <begin position="14"/>
        <end position="24"/>
    </location>
</feature>
<feature type="region of interest" description="Disordered" evidence="1">
    <location>
        <begin position="14"/>
        <end position="67"/>
    </location>
</feature>
<feature type="region of interest" description="Disordered" evidence="1">
    <location>
        <begin position="298"/>
        <end position="324"/>
    </location>
</feature>